<keyword evidence="4" id="KW-0472">Membrane</keyword>
<dbReference type="SMART" id="SM00607">
    <property type="entry name" value="FTP"/>
    <property type="match status" value="1"/>
</dbReference>
<dbReference type="InterPro" id="IPR052108">
    <property type="entry name" value="MEGF/SIB"/>
</dbReference>
<feature type="transmembrane region" description="Helical" evidence="4">
    <location>
        <begin position="591"/>
        <end position="612"/>
    </location>
</feature>
<protein>
    <submittedName>
        <fullName evidence="7">Uncharacterized protein LOC106070731 isoform X1</fullName>
    </submittedName>
</protein>
<dbReference type="Pfam" id="PF22633">
    <property type="entry name" value="F5_F8_type_C_2"/>
    <property type="match status" value="1"/>
</dbReference>
<evidence type="ECO:0000256" key="2">
    <source>
        <dbReference type="ARBA" id="ARBA00022837"/>
    </source>
</evidence>
<evidence type="ECO:0000256" key="4">
    <source>
        <dbReference type="SAM" id="Phobius"/>
    </source>
</evidence>
<evidence type="ECO:0000256" key="3">
    <source>
        <dbReference type="ARBA" id="ARBA00023157"/>
    </source>
</evidence>
<dbReference type="AlphaFoldDB" id="A0A9W3ABL7"/>
<keyword evidence="3" id="KW-1015">Disulfide bond</keyword>
<dbReference type="GO" id="GO:0046872">
    <property type="term" value="F:metal ion binding"/>
    <property type="evidence" value="ECO:0007669"/>
    <property type="project" value="UniProtKB-KW"/>
</dbReference>
<dbReference type="InterPro" id="IPR008979">
    <property type="entry name" value="Galactose-bd-like_sf"/>
</dbReference>
<keyword evidence="2" id="KW-0106">Calcium</keyword>
<keyword evidence="4" id="KW-1133">Transmembrane helix</keyword>
<organism evidence="6 7">
    <name type="scientific">Biomphalaria glabrata</name>
    <name type="common">Bloodfluke planorb</name>
    <name type="synonym">Freshwater snail</name>
    <dbReference type="NCBI Taxonomy" id="6526"/>
    <lineage>
        <taxon>Eukaryota</taxon>
        <taxon>Metazoa</taxon>
        <taxon>Spiralia</taxon>
        <taxon>Lophotrochozoa</taxon>
        <taxon>Mollusca</taxon>
        <taxon>Gastropoda</taxon>
        <taxon>Heterobranchia</taxon>
        <taxon>Euthyneura</taxon>
        <taxon>Panpulmonata</taxon>
        <taxon>Hygrophila</taxon>
        <taxon>Lymnaeoidea</taxon>
        <taxon>Planorbidae</taxon>
        <taxon>Biomphalaria</taxon>
    </lineage>
</organism>
<feature type="domain" description="Fucolectin tachylectin-4 pentraxin-1" evidence="5">
    <location>
        <begin position="214"/>
        <end position="359"/>
    </location>
</feature>
<reference evidence="7" key="1">
    <citation type="submission" date="2025-08" db="UniProtKB">
        <authorList>
            <consortium name="RefSeq"/>
        </authorList>
    </citation>
    <scope>IDENTIFICATION</scope>
</reference>
<dbReference type="OMA" id="QNEQCHH"/>
<keyword evidence="4" id="KW-0812">Transmembrane</keyword>
<dbReference type="OrthoDB" id="10252017at2759"/>
<dbReference type="InterPro" id="IPR006585">
    <property type="entry name" value="FTP1"/>
</dbReference>
<dbReference type="Gene3D" id="2.170.300.10">
    <property type="entry name" value="Tie2 ligand-binding domain superfamily"/>
    <property type="match status" value="1"/>
</dbReference>
<name>A0A9W3ABL7_BIOGL</name>
<dbReference type="PANTHER" id="PTHR24035">
    <property type="entry name" value="MULTIPLE EPIDERMAL GROWTH FACTOR-LIKE DOMAINS PROTEIN"/>
    <property type="match status" value="1"/>
</dbReference>
<evidence type="ECO:0000313" key="7">
    <source>
        <dbReference type="RefSeq" id="XP_055884563.1"/>
    </source>
</evidence>
<dbReference type="Gene3D" id="2.60.120.260">
    <property type="entry name" value="Galactose-binding domain-like"/>
    <property type="match status" value="1"/>
</dbReference>
<dbReference type="SUPFAM" id="SSF49785">
    <property type="entry name" value="Galactose-binding domain-like"/>
    <property type="match status" value="1"/>
</dbReference>
<accession>A0A9W3ABL7</accession>
<gene>
    <name evidence="7" type="primary">LOC106070731</name>
</gene>
<keyword evidence="1" id="KW-0479">Metal-binding</keyword>
<dbReference type="GeneID" id="106070731"/>
<sequence>MEECKPYGGVNHSRTISAMYTMGVLRFFLVVAFFLDSSLSQVEQDRACHVKDFCKYKCRCIKPCQADFKCATNDKCQSGWFGFRCQYQDLAVFGATVTTNPPGMYTDWLTDENDYTCNTAKDLNSITVTWAKLEAIPLTWWRITVNDPRFLVNVQLQFTREGNFEFEKSSCRNETISEVSDKSIDRRCNDDVMITSLTLSGNLSSLCSFYISGGRNVAFNQHAWQSSRVPEINGSADLAVDGNTESNYFRNSCTHTKTESSPSWTLTLQSSYVIQRFIIYNRGDGYSERLRGFWVKTYDASRSEIGYYKDKGVLDKVPIYYVNLKKVSSAVNYISIRLNGTYGILTLCEVEAYGECPAGKWSLPCNKQCPTSCPKDCDRDTGKCNTVCIGYSNPPQCDSVCSIGKWGVNCRNNCSNKCASSICDSKTGLCNQACLGYSDPPYCNTVCSVGKWGVNCRNNCSNKCDGSICDRKTGLCNQGCLGYSDPPYCNIACSAGKWGVNCRNNCSNKCAICDSKTGLCNQSCLGYSDPPYCNTECPKGQWGVNCTSTCNENCNDKSCDQKEGSCNSGCVEGYQPPDCLQKICSLEMNSFAIGSAAGTGVTVLVILALLLIKTLVTKGRQKKKLDSVYDQTNLHPDDSQHYDQFFKTDQQNEDVANIYEESV</sequence>
<evidence type="ECO:0000259" key="5">
    <source>
        <dbReference type="SMART" id="SM00607"/>
    </source>
</evidence>
<proteinExistence type="predicted"/>
<evidence type="ECO:0000313" key="6">
    <source>
        <dbReference type="Proteomes" id="UP001165740"/>
    </source>
</evidence>
<dbReference type="PANTHER" id="PTHR24035:SF109">
    <property type="entry name" value="PROTEIN DRAPER"/>
    <property type="match status" value="1"/>
</dbReference>
<dbReference type="Proteomes" id="UP001165740">
    <property type="component" value="Chromosome 5"/>
</dbReference>
<evidence type="ECO:0000256" key="1">
    <source>
        <dbReference type="ARBA" id="ARBA00022723"/>
    </source>
</evidence>
<keyword evidence="6" id="KW-1185">Reference proteome</keyword>
<dbReference type="RefSeq" id="XP_055884563.1">
    <property type="nucleotide sequence ID" value="XM_056028588.1"/>
</dbReference>